<dbReference type="PANTHER" id="PTHR33777:SF1">
    <property type="entry name" value="UPF0045 PROTEIN ECM15"/>
    <property type="match status" value="1"/>
</dbReference>
<dbReference type="SUPFAM" id="SSF89957">
    <property type="entry name" value="MTH1187/YkoF-like"/>
    <property type="match status" value="1"/>
</dbReference>
<comment type="similarity">
    <text evidence="1">Belongs to the UPF0045 family.</text>
</comment>
<sequence length="96" mass="10982">MVIADIAVIPLRPNKGEEEMYKVVDYCIEIIKNSGLKYEIGANSTTIEGNFDDVFYILKKVHKAPFKLGCERVITTFRIDEKHGGITINEKLKNHR</sequence>
<dbReference type="GO" id="GO:0005829">
    <property type="term" value="C:cytosol"/>
    <property type="evidence" value="ECO:0007669"/>
    <property type="project" value="TreeGrafter"/>
</dbReference>
<dbReference type="RefSeq" id="WP_055333355.1">
    <property type="nucleotide sequence ID" value="NZ_CDNF01000003.1"/>
</dbReference>
<name>A0A0C7I6X8_PARSO</name>
<dbReference type="InterPro" id="IPR029756">
    <property type="entry name" value="MTH1187/YkoF-like"/>
</dbReference>
<dbReference type="AlphaFoldDB" id="A0A0C7I6X8"/>
<evidence type="ECO:0000256" key="1">
    <source>
        <dbReference type="ARBA" id="ARBA00010272"/>
    </source>
</evidence>
<protein>
    <submittedName>
        <fullName evidence="3">Uncharacterized conserved protein</fullName>
    </submittedName>
</protein>
<dbReference type="Pfam" id="PF01910">
    <property type="entry name" value="Thiamine_BP"/>
    <property type="match status" value="1"/>
</dbReference>
<organism evidence="3 4">
    <name type="scientific">Paraclostridium sordellii</name>
    <name type="common">Clostridium sordellii</name>
    <dbReference type="NCBI Taxonomy" id="1505"/>
    <lineage>
        <taxon>Bacteria</taxon>
        <taxon>Bacillati</taxon>
        <taxon>Bacillota</taxon>
        <taxon>Clostridia</taxon>
        <taxon>Peptostreptococcales</taxon>
        <taxon>Peptostreptococcaceae</taxon>
        <taxon>Paraclostridium</taxon>
    </lineage>
</organism>
<dbReference type="OrthoDB" id="5886358at2"/>
<dbReference type="Gene3D" id="3.30.70.930">
    <property type="match status" value="1"/>
</dbReference>
<proteinExistence type="inferred from homology"/>
<evidence type="ECO:0000259" key="2">
    <source>
        <dbReference type="Pfam" id="PF01910"/>
    </source>
</evidence>
<dbReference type="NCBIfam" id="TIGR00106">
    <property type="entry name" value="MTH1187 family thiamine-binding protein"/>
    <property type="match status" value="1"/>
</dbReference>
<dbReference type="EMBL" id="CEKZ01000003">
    <property type="protein sequence ID" value="CEQ03839.1"/>
    <property type="molecule type" value="Genomic_DNA"/>
</dbReference>
<feature type="domain" description="Thiamine-binding protein" evidence="2">
    <location>
        <begin position="4"/>
        <end position="95"/>
    </location>
</feature>
<accession>A0A0C7I6X8</accession>
<dbReference type="PANTHER" id="PTHR33777">
    <property type="entry name" value="UPF0045 PROTEIN ECM15"/>
    <property type="match status" value="1"/>
</dbReference>
<reference evidence="3 4" key="1">
    <citation type="submission" date="2015-01" db="EMBL/GenBank/DDBJ databases">
        <authorList>
            <person name="Aslett A.Martin."/>
            <person name="De Silva Nishadi"/>
        </authorList>
    </citation>
    <scope>NUCLEOTIDE SEQUENCE [LARGE SCALE GENOMIC DNA]</scope>
    <source>
        <strain evidence="3 4">R28058</strain>
    </source>
</reference>
<gene>
    <name evidence="3" type="ORF">R28058_15721</name>
</gene>
<dbReference type="Proteomes" id="UP000049127">
    <property type="component" value="Unassembled WGS sequence"/>
</dbReference>
<dbReference type="InterPro" id="IPR002767">
    <property type="entry name" value="Thiamine_BP"/>
</dbReference>
<evidence type="ECO:0000313" key="4">
    <source>
        <dbReference type="Proteomes" id="UP000049127"/>
    </source>
</evidence>
<evidence type="ECO:0000313" key="3">
    <source>
        <dbReference type="EMBL" id="CEQ03839.1"/>
    </source>
</evidence>
<dbReference type="InterPro" id="IPR051614">
    <property type="entry name" value="UPF0045_domain"/>
</dbReference>